<evidence type="ECO:0000313" key="4">
    <source>
        <dbReference type="Proteomes" id="UP000013827"/>
    </source>
</evidence>
<dbReference type="GeneID" id="17261094"/>
<dbReference type="EnsemblProtists" id="EOD14810">
    <property type="protein sequence ID" value="EOD14810"/>
    <property type="gene ID" value="EMIHUDRAFT_197386"/>
</dbReference>
<dbReference type="RefSeq" id="XP_005767239.1">
    <property type="nucleotide sequence ID" value="XM_005767182.1"/>
</dbReference>
<keyword evidence="1" id="KW-1133">Transmembrane helix</keyword>
<dbReference type="InterPro" id="IPR013595">
    <property type="entry name" value="Pept_S33_TAP-like_C"/>
</dbReference>
<evidence type="ECO:0000256" key="1">
    <source>
        <dbReference type="SAM" id="Phobius"/>
    </source>
</evidence>
<dbReference type="Gene3D" id="3.40.50.1820">
    <property type="entry name" value="alpha/beta hydrolase"/>
    <property type="match status" value="1"/>
</dbReference>
<name>A0A0D3IU75_EMIH1</name>
<feature type="domain" description="Peptidase S33 tripeptidyl aminopeptidase-like C-terminal" evidence="2">
    <location>
        <begin position="582"/>
        <end position="638"/>
    </location>
</feature>
<dbReference type="Pfam" id="PF08386">
    <property type="entry name" value="Abhydrolase_4"/>
    <property type="match status" value="1"/>
</dbReference>
<sequence length="688" mass="74172">MLKDPLIARHVVSRPQTGPFACAWFALLAAATLGALSIAALLIDWSAMSLRVTSADPACHPIPLYCRRLPEYQRKLMPECSVPAKCNRKHNPLNPRRDVSGYGHGLEWTGAASFANGTLHLGILRTPLYHRKPESSPTVALSVFMYTATGQEAAESGVLVGHCGGPSSGALCGVILSRAAAATAKKDNAGNDMYFAIGISQRGVQIENAQAYDAASRAVLEAMPRLQCTHDTLKLPTPDPARWGKYRVSDFSSCSCALPDGSPAMGETWVDVDPSDAASVEGYLRRLQVRNTRCDGDPKWAMRGSDGARYNYLDYLGSNVLAHDLNLLRDALGVPKLSLSGISYGTGVGAAYGSIYRDELDRLKLDSNVLPSDPESKELAFGAARGLEQGVDKLLDMCVARRSRQYNHTECALGADPWAAFDALVAELRSPGLFAKAGGRDDLAPVRLGLGMVGGYLSTCMNLESWTTTCTNILVDLTSTDLARRQARVEEILDAFCVIPNATNATATVVTWRRYGVCIGGSHVGITLGRSDSFLDQTGIIGVDYYGRRSLKSAMRVYREALATFDYPATGAFLGWFGATFDWQVTPDPIRSGTLEKAKVLIAGNLYDPGTAIGWTLKMRQAFPNSALLISQAVGHGTGMPLIAGMDMRNDSAYIDWGACHAAVDRFWAIGELPLDGMICRQEGPVQR</sequence>
<dbReference type="SUPFAM" id="SSF53474">
    <property type="entry name" value="alpha/beta-Hydrolases"/>
    <property type="match status" value="1"/>
</dbReference>
<accession>A0A0D3IU75</accession>
<keyword evidence="4" id="KW-1185">Reference proteome</keyword>
<dbReference type="InterPro" id="IPR029058">
    <property type="entry name" value="AB_hydrolase_fold"/>
</dbReference>
<protein>
    <recommendedName>
        <fullName evidence="2">Peptidase S33 tripeptidyl aminopeptidase-like C-terminal domain-containing protein</fullName>
    </recommendedName>
</protein>
<evidence type="ECO:0000259" key="2">
    <source>
        <dbReference type="Pfam" id="PF08386"/>
    </source>
</evidence>
<reference evidence="3" key="2">
    <citation type="submission" date="2024-10" db="UniProtKB">
        <authorList>
            <consortium name="EnsemblProtists"/>
        </authorList>
    </citation>
    <scope>IDENTIFICATION</scope>
</reference>
<dbReference type="PaxDb" id="2903-EOD14810"/>
<keyword evidence="1" id="KW-0472">Membrane</keyword>
<dbReference type="AlphaFoldDB" id="A0A0D3IU75"/>
<dbReference type="Proteomes" id="UP000013827">
    <property type="component" value="Unassembled WGS sequence"/>
</dbReference>
<evidence type="ECO:0000313" key="3">
    <source>
        <dbReference type="EnsemblProtists" id="EOD14810"/>
    </source>
</evidence>
<dbReference type="KEGG" id="ehx:EMIHUDRAFT_197386"/>
<reference evidence="4" key="1">
    <citation type="journal article" date="2013" name="Nature">
        <title>Pan genome of the phytoplankton Emiliania underpins its global distribution.</title>
        <authorList>
            <person name="Read B.A."/>
            <person name="Kegel J."/>
            <person name="Klute M.J."/>
            <person name="Kuo A."/>
            <person name="Lefebvre S.C."/>
            <person name="Maumus F."/>
            <person name="Mayer C."/>
            <person name="Miller J."/>
            <person name="Monier A."/>
            <person name="Salamov A."/>
            <person name="Young J."/>
            <person name="Aguilar M."/>
            <person name="Claverie J.M."/>
            <person name="Frickenhaus S."/>
            <person name="Gonzalez K."/>
            <person name="Herman E.K."/>
            <person name="Lin Y.C."/>
            <person name="Napier J."/>
            <person name="Ogata H."/>
            <person name="Sarno A.F."/>
            <person name="Shmutz J."/>
            <person name="Schroeder D."/>
            <person name="de Vargas C."/>
            <person name="Verret F."/>
            <person name="von Dassow P."/>
            <person name="Valentin K."/>
            <person name="Van de Peer Y."/>
            <person name="Wheeler G."/>
            <person name="Dacks J.B."/>
            <person name="Delwiche C.F."/>
            <person name="Dyhrman S.T."/>
            <person name="Glockner G."/>
            <person name="John U."/>
            <person name="Richards T."/>
            <person name="Worden A.Z."/>
            <person name="Zhang X."/>
            <person name="Grigoriev I.V."/>
            <person name="Allen A.E."/>
            <person name="Bidle K."/>
            <person name="Borodovsky M."/>
            <person name="Bowler C."/>
            <person name="Brownlee C."/>
            <person name="Cock J.M."/>
            <person name="Elias M."/>
            <person name="Gladyshev V.N."/>
            <person name="Groth M."/>
            <person name="Guda C."/>
            <person name="Hadaegh A."/>
            <person name="Iglesias-Rodriguez M.D."/>
            <person name="Jenkins J."/>
            <person name="Jones B.M."/>
            <person name="Lawson T."/>
            <person name="Leese F."/>
            <person name="Lindquist E."/>
            <person name="Lobanov A."/>
            <person name="Lomsadze A."/>
            <person name="Malik S.B."/>
            <person name="Marsh M.E."/>
            <person name="Mackinder L."/>
            <person name="Mock T."/>
            <person name="Mueller-Roeber B."/>
            <person name="Pagarete A."/>
            <person name="Parker M."/>
            <person name="Probert I."/>
            <person name="Quesneville H."/>
            <person name="Raines C."/>
            <person name="Rensing S.A."/>
            <person name="Riano-Pachon D.M."/>
            <person name="Richier S."/>
            <person name="Rokitta S."/>
            <person name="Shiraiwa Y."/>
            <person name="Soanes D.M."/>
            <person name="van der Giezen M."/>
            <person name="Wahlund T.M."/>
            <person name="Williams B."/>
            <person name="Wilson W."/>
            <person name="Wolfe G."/>
            <person name="Wurch L.L."/>
        </authorList>
    </citation>
    <scope>NUCLEOTIDE SEQUENCE</scope>
</reference>
<dbReference type="HOGENOM" id="CLU_435093_0_0_1"/>
<keyword evidence="1" id="KW-0812">Transmembrane</keyword>
<proteinExistence type="predicted"/>
<feature type="transmembrane region" description="Helical" evidence="1">
    <location>
        <begin position="21"/>
        <end position="43"/>
    </location>
</feature>
<organism evidence="3 4">
    <name type="scientific">Emiliania huxleyi (strain CCMP1516)</name>
    <dbReference type="NCBI Taxonomy" id="280463"/>
    <lineage>
        <taxon>Eukaryota</taxon>
        <taxon>Haptista</taxon>
        <taxon>Haptophyta</taxon>
        <taxon>Prymnesiophyceae</taxon>
        <taxon>Isochrysidales</taxon>
        <taxon>Noelaerhabdaceae</taxon>
        <taxon>Emiliania</taxon>
    </lineage>
</organism>